<keyword evidence="2" id="KW-1185">Reference proteome</keyword>
<evidence type="ECO:0000313" key="2">
    <source>
        <dbReference type="Proteomes" id="UP000198901"/>
    </source>
</evidence>
<sequence>MKKFIRITTGHYRIVHGYDADNREITEEVRVEVPMVKLVAIDRILSVSSRYILVTGSFDRQMYWEYEESFDEIAALLSAQGLLIN</sequence>
<reference evidence="1 2" key="1">
    <citation type="submission" date="2016-10" db="EMBL/GenBank/DDBJ databases">
        <authorList>
            <person name="de Groot N.N."/>
        </authorList>
    </citation>
    <scope>NUCLEOTIDE SEQUENCE [LARGE SCALE GENOMIC DNA]</scope>
    <source>
        <strain evidence="1 2">DSM 21668</strain>
    </source>
</reference>
<accession>A0A1G9V689</accession>
<dbReference type="AlphaFoldDB" id="A0A1G9V689"/>
<gene>
    <name evidence="1" type="ORF">SAMN04488090_3977</name>
</gene>
<name>A0A1G9V689_9BACT</name>
<dbReference type="STRING" id="563176.SAMN04488090_3977"/>
<dbReference type="RefSeq" id="WP_093207113.1">
    <property type="nucleotide sequence ID" value="NZ_FNGS01000008.1"/>
</dbReference>
<dbReference type="OrthoDB" id="1202469at2"/>
<dbReference type="Proteomes" id="UP000198901">
    <property type="component" value="Unassembled WGS sequence"/>
</dbReference>
<organism evidence="1 2">
    <name type="scientific">Siphonobacter aquaeclarae</name>
    <dbReference type="NCBI Taxonomy" id="563176"/>
    <lineage>
        <taxon>Bacteria</taxon>
        <taxon>Pseudomonadati</taxon>
        <taxon>Bacteroidota</taxon>
        <taxon>Cytophagia</taxon>
        <taxon>Cytophagales</taxon>
        <taxon>Cytophagaceae</taxon>
        <taxon>Siphonobacter</taxon>
    </lineage>
</organism>
<evidence type="ECO:0000313" key="1">
    <source>
        <dbReference type="EMBL" id="SDM67576.1"/>
    </source>
</evidence>
<dbReference type="EMBL" id="FNGS01000008">
    <property type="protein sequence ID" value="SDM67576.1"/>
    <property type="molecule type" value="Genomic_DNA"/>
</dbReference>
<protein>
    <submittedName>
        <fullName evidence="1">Uncharacterized protein</fullName>
    </submittedName>
</protein>
<proteinExistence type="predicted"/>